<organism evidence="1 2">
    <name type="scientific">Pseudoalteromonas tunicata D2</name>
    <dbReference type="NCBI Taxonomy" id="87626"/>
    <lineage>
        <taxon>Bacteria</taxon>
        <taxon>Pseudomonadati</taxon>
        <taxon>Pseudomonadota</taxon>
        <taxon>Gammaproteobacteria</taxon>
        <taxon>Alteromonadales</taxon>
        <taxon>Pseudoalteromonadaceae</taxon>
        <taxon>Pseudoalteromonas</taxon>
    </lineage>
</organism>
<dbReference type="STRING" id="87626.PTD2_06309"/>
<gene>
    <name evidence="1" type="ORF">PTD2_06309</name>
</gene>
<evidence type="ECO:0000313" key="2">
    <source>
        <dbReference type="Proteomes" id="UP000006201"/>
    </source>
</evidence>
<keyword evidence="2" id="KW-1185">Reference proteome</keyword>
<comment type="caution">
    <text evidence="1">The sequence shown here is derived from an EMBL/GenBank/DDBJ whole genome shotgun (WGS) entry which is preliminary data.</text>
</comment>
<reference evidence="1 2" key="1">
    <citation type="submission" date="2006-02" db="EMBL/GenBank/DDBJ databases">
        <authorList>
            <person name="Moran M.A."/>
            <person name="Kjelleberg S."/>
            <person name="Egan S."/>
            <person name="Saunders N."/>
            <person name="Thomas T."/>
            <person name="Ferriera S."/>
            <person name="Johnson J."/>
            <person name="Kravitz S."/>
            <person name="Halpern A."/>
            <person name="Remington K."/>
            <person name="Beeson K."/>
            <person name="Tran B."/>
            <person name="Rogers Y.-H."/>
            <person name="Friedman R."/>
            <person name="Venter J.C."/>
        </authorList>
    </citation>
    <scope>NUCLEOTIDE SEQUENCE [LARGE SCALE GENOMIC DNA]</scope>
    <source>
        <strain evidence="1 2">D2</strain>
    </source>
</reference>
<protein>
    <submittedName>
        <fullName evidence="1">Uncharacterized protein</fullName>
    </submittedName>
</protein>
<dbReference type="Proteomes" id="UP000006201">
    <property type="component" value="Unassembled WGS sequence"/>
</dbReference>
<dbReference type="HOGENOM" id="CLU_3390965_0_0_6"/>
<dbReference type="AlphaFoldDB" id="A4C7R7"/>
<accession>A4C7R7</accession>
<evidence type="ECO:0000313" key="1">
    <source>
        <dbReference type="EMBL" id="EAR28632.1"/>
    </source>
</evidence>
<proteinExistence type="predicted"/>
<dbReference type="EMBL" id="AAOH01000003">
    <property type="protein sequence ID" value="EAR28632.1"/>
    <property type="molecule type" value="Genomic_DNA"/>
</dbReference>
<sequence>MAQYSLIVLVKFVYKKAQTAKKHSVSIRYYRF</sequence>
<name>A4C7R7_9GAMM</name>